<dbReference type="Proteomes" id="UP001515480">
    <property type="component" value="Unassembled WGS sequence"/>
</dbReference>
<reference evidence="5 6" key="1">
    <citation type="journal article" date="2024" name="Science">
        <title>Giant polyketide synthase enzymes in the biosynthesis of giant marine polyether toxins.</title>
        <authorList>
            <person name="Fallon T.R."/>
            <person name="Shende V.V."/>
            <person name="Wierzbicki I.H."/>
            <person name="Pendleton A.L."/>
            <person name="Watervoot N.F."/>
            <person name="Auber R.P."/>
            <person name="Gonzalez D.J."/>
            <person name="Wisecaver J.H."/>
            <person name="Moore B.S."/>
        </authorList>
    </citation>
    <scope>NUCLEOTIDE SEQUENCE [LARGE SCALE GENOMIC DNA]</scope>
    <source>
        <strain evidence="5 6">12B1</strain>
    </source>
</reference>
<evidence type="ECO:0000256" key="4">
    <source>
        <dbReference type="SAM" id="MobiDB-lite"/>
    </source>
</evidence>
<dbReference type="PANTHER" id="PTHR24189">
    <property type="entry name" value="MYOTROPHIN"/>
    <property type="match status" value="1"/>
</dbReference>
<dbReference type="Gene3D" id="1.25.40.20">
    <property type="entry name" value="Ankyrin repeat-containing domain"/>
    <property type="match status" value="1"/>
</dbReference>
<evidence type="ECO:0000256" key="3">
    <source>
        <dbReference type="PROSITE-ProRule" id="PRU00023"/>
    </source>
</evidence>
<evidence type="ECO:0000256" key="2">
    <source>
        <dbReference type="ARBA" id="ARBA00023043"/>
    </source>
</evidence>
<keyword evidence="1" id="KW-0677">Repeat</keyword>
<dbReference type="InterPro" id="IPR050745">
    <property type="entry name" value="Multifunctional_regulatory"/>
</dbReference>
<dbReference type="PROSITE" id="PS50297">
    <property type="entry name" value="ANK_REP_REGION"/>
    <property type="match status" value="1"/>
</dbReference>
<comment type="caution">
    <text evidence="5">The sequence shown here is derived from an EMBL/GenBank/DDBJ whole genome shotgun (WGS) entry which is preliminary data.</text>
</comment>
<proteinExistence type="predicted"/>
<evidence type="ECO:0000313" key="6">
    <source>
        <dbReference type="Proteomes" id="UP001515480"/>
    </source>
</evidence>
<feature type="repeat" description="ANK" evidence="3">
    <location>
        <begin position="41"/>
        <end position="73"/>
    </location>
</feature>
<dbReference type="SUPFAM" id="SSF48403">
    <property type="entry name" value="Ankyrin repeat"/>
    <property type="match status" value="1"/>
</dbReference>
<organism evidence="5 6">
    <name type="scientific">Prymnesium parvum</name>
    <name type="common">Toxic golden alga</name>
    <dbReference type="NCBI Taxonomy" id="97485"/>
    <lineage>
        <taxon>Eukaryota</taxon>
        <taxon>Haptista</taxon>
        <taxon>Haptophyta</taxon>
        <taxon>Prymnesiophyceae</taxon>
        <taxon>Prymnesiales</taxon>
        <taxon>Prymnesiaceae</taxon>
        <taxon>Prymnesium</taxon>
    </lineage>
</organism>
<dbReference type="SMART" id="SM00248">
    <property type="entry name" value="ANK"/>
    <property type="match status" value="3"/>
</dbReference>
<keyword evidence="6" id="KW-1185">Reference proteome</keyword>
<evidence type="ECO:0008006" key="7">
    <source>
        <dbReference type="Google" id="ProtNLM"/>
    </source>
</evidence>
<dbReference type="InterPro" id="IPR036770">
    <property type="entry name" value="Ankyrin_rpt-contain_sf"/>
</dbReference>
<dbReference type="PROSITE" id="PS50088">
    <property type="entry name" value="ANK_REPEAT"/>
    <property type="match status" value="1"/>
</dbReference>
<dbReference type="InterPro" id="IPR002110">
    <property type="entry name" value="Ankyrin_rpt"/>
</dbReference>
<protein>
    <recommendedName>
        <fullName evidence="7">Ankyrin repeat domain-containing protein</fullName>
    </recommendedName>
</protein>
<dbReference type="EMBL" id="JBGBPQ010000017">
    <property type="protein sequence ID" value="KAL1507585.1"/>
    <property type="molecule type" value="Genomic_DNA"/>
</dbReference>
<gene>
    <name evidence="5" type="ORF">AB1Y20_007204</name>
</gene>
<keyword evidence="2 3" id="KW-0040">ANK repeat</keyword>
<accession>A0AB34IUT5</accession>
<dbReference type="Pfam" id="PF12796">
    <property type="entry name" value="Ank_2"/>
    <property type="match status" value="1"/>
</dbReference>
<feature type="region of interest" description="Disordered" evidence="4">
    <location>
        <begin position="136"/>
        <end position="163"/>
    </location>
</feature>
<dbReference type="AlphaFoldDB" id="A0AB34IUT5"/>
<sequence length="163" mass="17560">MSRTLSEAVFDGDLPAVAEMLSHASKKIPLPEMLSGVSGVYGWTALSTAVYRNDVEMARALLDAGANPNQQDGDGDNYPLHWAKQPEAALVLVGYGADVHVRNRSGLTPLELATREVNKPVIEVLREAIENPRAAWEPPHVPRLPSGVRKKQPPAPAPMGGVR</sequence>
<evidence type="ECO:0000256" key="1">
    <source>
        <dbReference type="ARBA" id="ARBA00022737"/>
    </source>
</evidence>
<name>A0AB34IUT5_PRYPA</name>
<evidence type="ECO:0000313" key="5">
    <source>
        <dbReference type="EMBL" id="KAL1507585.1"/>
    </source>
</evidence>